<dbReference type="PANTHER" id="PTHR43228">
    <property type="entry name" value="TWO-COMPONENT RESPONSE REGULATOR"/>
    <property type="match status" value="1"/>
</dbReference>
<evidence type="ECO:0000259" key="3">
    <source>
        <dbReference type="PROSITE" id="PS50110"/>
    </source>
</evidence>
<organism evidence="4 5">
    <name type="scientific">Oleiphilus messinensis</name>
    <dbReference type="NCBI Taxonomy" id="141451"/>
    <lineage>
        <taxon>Bacteria</taxon>
        <taxon>Pseudomonadati</taxon>
        <taxon>Pseudomonadota</taxon>
        <taxon>Gammaproteobacteria</taxon>
        <taxon>Oceanospirillales</taxon>
        <taxon>Oleiphilaceae</taxon>
        <taxon>Oleiphilus</taxon>
    </lineage>
</organism>
<dbReference type="EMBL" id="CP021425">
    <property type="protein sequence ID" value="ARU59377.1"/>
    <property type="molecule type" value="Genomic_DNA"/>
</dbReference>
<proteinExistence type="predicted"/>
<keyword evidence="5" id="KW-1185">Reference proteome</keyword>
<evidence type="ECO:0000256" key="1">
    <source>
        <dbReference type="PROSITE-ProRule" id="PRU00169"/>
    </source>
</evidence>
<dbReference type="InterPro" id="IPR052048">
    <property type="entry name" value="ST_Response_Regulator"/>
</dbReference>
<gene>
    <name evidence="4" type="ORF">OLMES_5397</name>
</gene>
<dbReference type="Pfam" id="PF00072">
    <property type="entry name" value="Response_reg"/>
    <property type="match status" value="1"/>
</dbReference>
<protein>
    <submittedName>
        <fullName evidence="4">CheY-like receiver protein</fullName>
    </submittedName>
</protein>
<keyword evidence="1" id="KW-0597">Phosphoprotein</keyword>
<dbReference type="SUPFAM" id="SSF48452">
    <property type="entry name" value="TPR-like"/>
    <property type="match status" value="1"/>
</dbReference>
<dbReference type="PROSITE" id="PS50110">
    <property type="entry name" value="RESPONSE_REGULATORY"/>
    <property type="match status" value="1"/>
</dbReference>
<dbReference type="SMART" id="SM00448">
    <property type="entry name" value="REC"/>
    <property type="match status" value="1"/>
</dbReference>
<feature type="repeat" description="TPR" evidence="2">
    <location>
        <begin position="447"/>
        <end position="480"/>
    </location>
</feature>
<keyword evidence="2" id="KW-0802">TPR repeat</keyword>
<evidence type="ECO:0000256" key="2">
    <source>
        <dbReference type="PROSITE-ProRule" id="PRU00339"/>
    </source>
</evidence>
<feature type="modified residue" description="4-aspartylphosphate" evidence="1">
    <location>
        <position position="60"/>
    </location>
</feature>
<dbReference type="InterPro" id="IPR011006">
    <property type="entry name" value="CheY-like_superfamily"/>
</dbReference>
<dbReference type="Gene3D" id="3.40.50.2300">
    <property type="match status" value="1"/>
</dbReference>
<evidence type="ECO:0000313" key="4">
    <source>
        <dbReference type="EMBL" id="ARU59377.1"/>
    </source>
</evidence>
<evidence type="ECO:0000313" key="5">
    <source>
        <dbReference type="Proteomes" id="UP000196027"/>
    </source>
</evidence>
<dbReference type="PROSITE" id="PS50005">
    <property type="entry name" value="TPR"/>
    <property type="match status" value="1"/>
</dbReference>
<dbReference type="Proteomes" id="UP000196027">
    <property type="component" value="Chromosome"/>
</dbReference>
<dbReference type="OrthoDB" id="7298659at2"/>
<accession>A0A1Y0IFR2</accession>
<dbReference type="GO" id="GO:0000160">
    <property type="term" value="P:phosphorelay signal transduction system"/>
    <property type="evidence" value="ECO:0007669"/>
    <property type="project" value="InterPro"/>
</dbReference>
<dbReference type="Gene3D" id="1.25.40.10">
    <property type="entry name" value="Tetratricopeptide repeat domain"/>
    <property type="match status" value="2"/>
</dbReference>
<dbReference type="SUPFAM" id="SSF52172">
    <property type="entry name" value="CheY-like"/>
    <property type="match status" value="1"/>
</dbReference>
<dbReference type="SMART" id="SM00028">
    <property type="entry name" value="TPR"/>
    <property type="match status" value="4"/>
</dbReference>
<dbReference type="InterPro" id="IPR011990">
    <property type="entry name" value="TPR-like_helical_dom_sf"/>
</dbReference>
<feature type="domain" description="Response regulatory" evidence="3">
    <location>
        <begin position="10"/>
        <end position="128"/>
    </location>
</feature>
<dbReference type="KEGG" id="ome:OLMES_5397"/>
<name>A0A1Y0IFR2_9GAMM</name>
<dbReference type="RefSeq" id="WP_087464057.1">
    <property type="nucleotide sequence ID" value="NZ_CP021425.1"/>
</dbReference>
<dbReference type="AlphaFoldDB" id="A0A1Y0IFR2"/>
<sequence>MYFREYNKTRFLVVDQNLKVRQSVEQFLKSFGAWYIDSATYADEAVDKCQHGLFDVVLCDYHLGDKDGQQVLEELRSKKLLKHTSLFIMASAETTKEMVLSAVDYQPDAYINKPITRDLLKHRFDGLLLDNEVLYDIKFALDSGDQSTAIYLCEEKILRNSKYRSWCEKTLANVLFNKADYDGAEAVYTSVIKRRPLIWAQMGLARIQFARQQYQEAEQSLQEILKASPNCLQAYDLLAEIFDLTKRWKDAQALLLTATKLAPRAVHRQSRLGELCLKNQDLNNALSAFQNAVEMGQKSLHDKPSNHIYLAHCIHETPASDAQPDRESASHQALDVLKYAEQKFTPERDVKLHASLVETRIHNTLQQQELMAQSLTQAQDIYFAEWSRLTPELTLEYAQTLFIAGKEAEAEMTLSQLQALYAHDTSILARIAELRDEPVAWQARVKAAELNKRGIKCFEGGQLEEAIQIFEEALNFSPRHPGLNLNLVQVLLKYLPKSSNPEARLAQCTTSLNAIKHINEKHRQFPRYQHLQRKLAQTKIQQGQRNLG</sequence>
<dbReference type="InterPro" id="IPR001789">
    <property type="entry name" value="Sig_transdc_resp-reg_receiver"/>
</dbReference>
<dbReference type="Pfam" id="PF13432">
    <property type="entry name" value="TPR_16"/>
    <property type="match status" value="2"/>
</dbReference>
<reference evidence="4 5" key="1">
    <citation type="submission" date="2017-05" db="EMBL/GenBank/DDBJ databases">
        <title>Genomic insights into alkan degradation activity of Oleiphilus messinensis.</title>
        <authorList>
            <person name="Kozyavkin S.A."/>
            <person name="Slesarev A.I."/>
            <person name="Golyshin P.N."/>
            <person name="Korzhenkov A."/>
            <person name="Golyshina O.N."/>
            <person name="Toshchakov S.V."/>
        </authorList>
    </citation>
    <scope>NUCLEOTIDE SEQUENCE [LARGE SCALE GENOMIC DNA]</scope>
    <source>
        <strain evidence="4 5">ME102</strain>
    </source>
</reference>
<dbReference type="PANTHER" id="PTHR43228:SF1">
    <property type="entry name" value="TWO-COMPONENT RESPONSE REGULATOR ARR22"/>
    <property type="match status" value="1"/>
</dbReference>
<dbReference type="InterPro" id="IPR019734">
    <property type="entry name" value="TPR_rpt"/>
</dbReference>